<feature type="transmembrane region" description="Helical" evidence="10">
    <location>
        <begin position="203"/>
        <end position="222"/>
    </location>
</feature>
<feature type="transmembrane region" description="Helical" evidence="10">
    <location>
        <begin position="130"/>
        <end position="150"/>
    </location>
</feature>
<keyword evidence="9 10" id="KW-0472">Membrane</keyword>
<evidence type="ECO:0000259" key="12">
    <source>
        <dbReference type="PROSITE" id="PS51202"/>
    </source>
</evidence>
<dbReference type="Gene3D" id="1.20.1530.20">
    <property type="match status" value="1"/>
</dbReference>
<reference evidence="13" key="1">
    <citation type="journal article" name="DNA Res.">
        <title>The physiological potential of anammox bacteria as revealed by their core genome structure.</title>
        <authorList>
            <person name="Okubo T."/>
            <person name="Toyoda A."/>
            <person name="Fukuhara K."/>
            <person name="Uchiyama I."/>
            <person name="Harigaya Y."/>
            <person name="Kuroiwa M."/>
            <person name="Suzuki T."/>
            <person name="Murakami Y."/>
            <person name="Suwa Y."/>
            <person name="Takami H."/>
        </authorList>
    </citation>
    <scope>NUCLEOTIDE SEQUENCE</scope>
    <source>
        <strain evidence="13">317325-3</strain>
    </source>
</reference>
<feature type="domain" description="RCK C-terminal" evidence="12">
    <location>
        <begin position="591"/>
        <end position="673"/>
    </location>
</feature>
<feature type="transmembrane region" description="Helical" evidence="10">
    <location>
        <begin position="171"/>
        <end position="197"/>
    </location>
</feature>
<evidence type="ECO:0000313" key="14">
    <source>
        <dbReference type="Proteomes" id="UP000662914"/>
    </source>
</evidence>
<dbReference type="PROSITE" id="PS51202">
    <property type="entry name" value="RCK_C"/>
    <property type="match status" value="1"/>
</dbReference>
<gene>
    <name evidence="13" type="ORF">DSYM_07250</name>
</gene>
<evidence type="ECO:0000256" key="3">
    <source>
        <dbReference type="ARBA" id="ARBA00022449"/>
    </source>
</evidence>
<comment type="subcellular location">
    <subcellularLocation>
        <location evidence="1">Membrane</location>
        <topology evidence="1">Multi-pass membrane protein</topology>
    </subcellularLocation>
</comment>
<evidence type="ECO:0000256" key="5">
    <source>
        <dbReference type="ARBA" id="ARBA00022692"/>
    </source>
</evidence>
<dbReference type="InterPro" id="IPR006037">
    <property type="entry name" value="RCK_C"/>
</dbReference>
<dbReference type="GO" id="GO:0008324">
    <property type="term" value="F:monoatomic cation transmembrane transporter activity"/>
    <property type="evidence" value="ECO:0007669"/>
    <property type="project" value="InterPro"/>
</dbReference>
<dbReference type="KEGG" id="ddz:DSYM_07250"/>
<keyword evidence="4" id="KW-0633">Potassium transport</keyword>
<dbReference type="PANTHER" id="PTHR46157:SF4">
    <property type="entry name" value="K(+) EFFLUX ANTIPORTER 3, CHLOROPLASTIC"/>
    <property type="match status" value="1"/>
</dbReference>
<keyword evidence="5 10" id="KW-0812">Transmembrane</keyword>
<dbReference type="SUPFAM" id="SSF51735">
    <property type="entry name" value="NAD(P)-binding Rossmann-fold domains"/>
    <property type="match status" value="1"/>
</dbReference>
<dbReference type="PANTHER" id="PTHR46157">
    <property type="entry name" value="K(+) EFFLUX ANTIPORTER 3, CHLOROPLASTIC"/>
    <property type="match status" value="1"/>
</dbReference>
<dbReference type="Gene3D" id="3.40.50.720">
    <property type="entry name" value="NAD(P)-binding Rossmann-like Domain"/>
    <property type="match status" value="1"/>
</dbReference>
<feature type="transmembrane region" description="Helical" evidence="10">
    <location>
        <begin position="234"/>
        <end position="252"/>
    </location>
</feature>
<dbReference type="Pfam" id="PF00999">
    <property type="entry name" value="Na_H_Exchanger"/>
    <property type="match status" value="1"/>
</dbReference>
<dbReference type="Pfam" id="PF02254">
    <property type="entry name" value="TrkA_N"/>
    <property type="match status" value="1"/>
</dbReference>
<evidence type="ECO:0000256" key="10">
    <source>
        <dbReference type="SAM" id="Phobius"/>
    </source>
</evidence>
<dbReference type="InterPro" id="IPR036291">
    <property type="entry name" value="NAD(P)-bd_dom_sf"/>
</dbReference>
<feature type="transmembrane region" description="Helical" evidence="10">
    <location>
        <begin position="312"/>
        <end position="334"/>
    </location>
</feature>
<dbReference type="GO" id="GO:0015297">
    <property type="term" value="F:antiporter activity"/>
    <property type="evidence" value="ECO:0007669"/>
    <property type="project" value="UniProtKB-KW"/>
</dbReference>
<evidence type="ECO:0000256" key="4">
    <source>
        <dbReference type="ARBA" id="ARBA00022538"/>
    </source>
</evidence>
<name>A0A809RV13_9PROT</name>
<dbReference type="InterPro" id="IPR036721">
    <property type="entry name" value="RCK_C_sf"/>
</dbReference>
<feature type="transmembrane region" description="Helical" evidence="10">
    <location>
        <begin position="23"/>
        <end position="41"/>
    </location>
</feature>
<dbReference type="AlphaFoldDB" id="A0A809RV13"/>
<dbReference type="PROSITE" id="PS51201">
    <property type="entry name" value="RCK_N"/>
    <property type="match status" value="1"/>
</dbReference>
<dbReference type="Pfam" id="PF02080">
    <property type="entry name" value="TrkA_C"/>
    <property type="match status" value="1"/>
</dbReference>
<dbReference type="SUPFAM" id="SSF116726">
    <property type="entry name" value="TrkA C-terminal domain-like"/>
    <property type="match status" value="1"/>
</dbReference>
<evidence type="ECO:0000256" key="1">
    <source>
        <dbReference type="ARBA" id="ARBA00004141"/>
    </source>
</evidence>
<dbReference type="InterPro" id="IPR003148">
    <property type="entry name" value="RCK_N"/>
</dbReference>
<dbReference type="GO" id="GO:0005886">
    <property type="term" value="C:plasma membrane"/>
    <property type="evidence" value="ECO:0007669"/>
    <property type="project" value="TreeGrafter"/>
</dbReference>
<evidence type="ECO:0000259" key="11">
    <source>
        <dbReference type="PROSITE" id="PS51201"/>
    </source>
</evidence>
<organism evidence="13 14">
    <name type="scientific">Candidatus Desulfobacillus denitrificans</name>
    <dbReference type="NCBI Taxonomy" id="2608985"/>
    <lineage>
        <taxon>Bacteria</taxon>
        <taxon>Pseudomonadati</taxon>
        <taxon>Pseudomonadota</taxon>
        <taxon>Betaproteobacteria</taxon>
        <taxon>Candidatus Desulfobacillus</taxon>
    </lineage>
</organism>
<keyword evidence="8" id="KW-0406">Ion transport</keyword>
<feature type="transmembrane region" description="Helical" evidence="10">
    <location>
        <begin position="74"/>
        <end position="92"/>
    </location>
</feature>
<feature type="domain" description="RCK N-terminal" evidence="11">
    <location>
        <begin position="427"/>
        <end position="544"/>
    </location>
</feature>
<sequence length="673" mass="71760">MDGRPAFGGPRCFLRRIYPMDQFLIETLLLLGAAVIAVVAFQRLNIPSSLAYLLAGVVLGPHTAGPVIDPAPLRLLAEFGIVFLLFTTGLNFSLPQIHALRHLVLGLGTAQVLLTTLVVGGIAWLAGLPAVAAVIVGAVFAQSSTTVIVRQLTEQGEENSRHGRLGTAMSVFQDVTAVPFVVLIPVLGTAVGAAALAGALGLTLAKAAAALALVFFGGRWLLRPLFHLVSAQRSAELFTLTVLLVSLAAAWITRSLDMSMAFGAFLAGMALGETEFRHQVESVIRPFRDVLIGLFFVGIGMLIEPARLPALWHWALLGAAVLLSVKALLVAWIVRRAGLDALTAWRTGLVLAVGGEFGFVLLAIALGDGSIAAATGQVVLASVLFSMIAAPFLIRYNHALASRLTAAAPPPDAPPPRSDARAAEGFHDHVVICGFGRIGQGVAHFLDEERIPFVALDLDPARVREAHLAGEPVFYGDSAEGDILDAVGLERSRLVVISHEDLAAALRTLQHVRRRRPDLPAMVRTRDESHVEALRAAGATEVVPETLEAGMMIASHALLLLDVPLARVVRRIGRQRSGRYRLMREFFRGEDGFGESQSPQDGDRLHAVPLAEDSAAVGRTLGECGLAGVAVTALVRRGDRRLSPAPQTRLEAGDVVVLFGREEDLRRAERALL</sequence>
<feature type="transmembrane region" description="Helical" evidence="10">
    <location>
        <begin position="50"/>
        <end position="68"/>
    </location>
</feature>
<protein>
    <submittedName>
        <fullName evidence="13">Sodium:proton exchanger, partial</fullName>
    </submittedName>
</protein>
<evidence type="ECO:0000256" key="2">
    <source>
        <dbReference type="ARBA" id="ARBA00022448"/>
    </source>
</evidence>
<dbReference type="Proteomes" id="UP000662914">
    <property type="component" value="Chromosome"/>
</dbReference>
<keyword evidence="7 10" id="KW-1133">Transmembrane helix</keyword>
<keyword evidence="3" id="KW-0050">Antiport</keyword>
<keyword evidence="2" id="KW-0813">Transport</keyword>
<dbReference type="EMBL" id="AP021857">
    <property type="protein sequence ID" value="BBO20026.1"/>
    <property type="molecule type" value="Genomic_DNA"/>
</dbReference>
<dbReference type="GO" id="GO:0006813">
    <property type="term" value="P:potassium ion transport"/>
    <property type="evidence" value="ECO:0007669"/>
    <property type="project" value="UniProtKB-KW"/>
</dbReference>
<dbReference type="InterPro" id="IPR038770">
    <property type="entry name" value="Na+/solute_symporter_sf"/>
</dbReference>
<feature type="transmembrane region" description="Helical" evidence="10">
    <location>
        <begin position="104"/>
        <end position="124"/>
    </location>
</feature>
<evidence type="ECO:0000256" key="6">
    <source>
        <dbReference type="ARBA" id="ARBA00022958"/>
    </source>
</evidence>
<dbReference type="GO" id="GO:1902600">
    <property type="term" value="P:proton transmembrane transport"/>
    <property type="evidence" value="ECO:0007669"/>
    <property type="project" value="InterPro"/>
</dbReference>
<evidence type="ECO:0000256" key="7">
    <source>
        <dbReference type="ARBA" id="ARBA00022989"/>
    </source>
</evidence>
<feature type="transmembrane region" description="Helical" evidence="10">
    <location>
        <begin position="371"/>
        <end position="394"/>
    </location>
</feature>
<dbReference type="Gene3D" id="3.30.70.1450">
    <property type="entry name" value="Regulator of K+ conductance, C-terminal domain"/>
    <property type="match status" value="1"/>
</dbReference>
<evidence type="ECO:0000256" key="9">
    <source>
        <dbReference type="ARBA" id="ARBA00023136"/>
    </source>
</evidence>
<evidence type="ECO:0000256" key="8">
    <source>
        <dbReference type="ARBA" id="ARBA00023065"/>
    </source>
</evidence>
<accession>A0A809RV13</accession>
<dbReference type="InterPro" id="IPR006153">
    <property type="entry name" value="Cation/H_exchanger_TM"/>
</dbReference>
<feature type="transmembrane region" description="Helical" evidence="10">
    <location>
        <begin position="346"/>
        <end position="365"/>
    </location>
</feature>
<proteinExistence type="predicted"/>
<evidence type="ECO:0000313" key="13">
    <source>
        <dbReference type="EMBL" id="BBO20026.1"/>
    </source>
</evidence>
<keyword evidence="6" id="KW-0630">Potassium</keyword>